<reference evidence="4" key="1">
    <citation type="journal article" date="2021" name="PeerJ">
        <title>Extensive microbial diversity within the chicken gut microbiome revealed by metagenomics and culture.</title>
        <authorList>
            <person name="Gilroy R."/>
            <person name="Ravi A."/>
            <person name="Getino M."/>
            <person name="Pursley I."/>
            <person name="Horton D.L."/>
            <person name="Alikhan N.F."/>
            <person name="Baker D."/>
            <person name="Gharbi K."/>
            <person name="Hall N."/>
            <person name="Watson M."/>
            <person name="Adriaenssens E.M."/>
            <person name="Foster-Nyarko E."/>
            <person name="Jarju S."/>
            <person name="Secka A."/>
            <person name="Antonio M."/>
            <person name="Oren A."/>
            <person name="Chaudhuri R.R."/>
            <person name="La Ragione R."/>
            <person name="Hildebrand F."/>
            <person name="Pallen M.J."/>
        </authorList>
    </citation>
    <scope>NUCLEOTIDE SEQUENCE</scope>
    <source>
        <strain evidence="4">378</strain>
    </source>
</reference>
<proteinExistence type="predicted"/>
<organism evidence="4 5">
    <name type="scientific">Candidatus Anaerobiospirillum pullicola</name>
    <dbReference type="NCBI Taxonomy" id="2838451"/>
    <lineage>
        <taxon>Bacteria</taxon>
        <taxon>Pseudomonadati</taxon>
        <taxon>Pseudomonadota</taxon>
        <taxon>Gammaproteobacteria</taxon>
        <taxon>Aeromonadales</taxon>
        <taxon>Succinivibrionaceae</taxon>
        <taxon>Anaerobiospirillum</taxon>
    </lineage>
</organism>
<gene>
    <name evidence="4" type="ORF">H9847_10580</name>
</gene>
<feature type="region of interest" description="Disordered" evidence="1">
    <location>
        <begin position="430"/>
        <end position="476"/>
    </location>
</feature>
<dbReference type="Proteomes" id="UP000733611">
    <property type="component" value="Unassembled WGS sequence"/>
</dbReference>
<dbReference type="EMBL" id="JAHLFE010000217">
    <property type="protein sequence ID" value="MBU3845287.1"/>
    <property type="molecule type" value="Genomic_DNA"/>
</dbReference>
<feature type="compositionally biased region" description="Low complexity" evidence="1">
    <location>
        <begin position="443"/>
        <end position="459"/>
    </location>
</feature>
<name>A0A948TIB2_9GAMM</name>
<comment type="caution">
    <text evidence="4">The sequence shown here is derived from an EMBL/GenBank/DDBJ whole genome shotgun (WGS) entry which is preliminary data.</text>
</comment>
<evidence type="ECO:0000256" key="1">
    <source>
        <dbReference type="SAM" id="MobiDB-lite"/>
    </source>
</evidence>
<feature type="domain" description="DUF3322" evidence="3">
    <location>
        <begin position="7"/>
        <end position="192"/>
    </location>
</feature>
<evidence type="ECO:0000259" key="2">
    <source>
        <dbReference type="Pfam" id="PF09983"/>
    </source>
</evidence>
<evidence type="ECO:0000313" key="5">
    <source>
        <dbReference type="Proteomes" id="UP000733611"/>
    </source>
</evidence>
<reference evidence="4" key="2">
    <citation type="submission" date="2021-04" db="EMBL/GenBank/DDBJ databases">
        <authorList>
            <person name="Gilroy R."/>
        </authorList>
    </citation>
    <scope>NUCLEOTIDE SEQUENCE</scope>
    <source>
        <strain evidence="4">378</strain>
    </source>
</reference>
<evidence type="ECO:0000313" key="4">
    <source>
        <dbReference type="EMBL" id="MBU3845287.1"/>
    </source>
</evidence>
<dbReference type="InterPro" id="IPR024534">
    <property type="entry name" value="JetD_C"/>
</dbReference>
<dbReference type="Pfam" id="PF11795">
    <property type="entry name" value="DUF3322"/>
    <property type="match status" value="1"/>
</dbReference>
<evidence type="ECO:0000259" key="3">
    <source>
        <dbReference type="Pfam" id="PF11795"/>
    </source>
</evidence>
<dbReference type="AlphaFoldDB" id="A0A948TIB2"/>
<sequence length="476" mass="52986">MKNRSIIRSEINNYYRAKVISWLASHVKDKREVPEDFPTHLYLGAPTKDEEVYANKEAFLSFCNEWNRPLPAGHIEFLDKTYDEIGTVKVPIHLVFDTPDELATWAGHLVEFHSAVRCLDLIAQEIPDLVDSALNVIDSLANLPWIDFERVVAVSKWFCEHRDSEFLVRQIPIRGVDTTWCEIHCHLLLDFLRDYLELNPYRKDLLQLGIVPPPVLVRMVIYDEELRAKVGGLRIVASSISELSKLNIRPDRVVFIDNLPTAVALPDIPSTLAIITPVSHVRPVCDIEWIANSHCQYLGSIDQKSFAVLHNLRLYLPNIESVLMDEQTLLSNQDLWTYDDTSSLDSAPVALNQSETHLYRCLVDGVYGRRVRLDIERLPLALIATALGTNDERYIGHGLTADDVMGASPANIILAEELAASPVPASAATSVSATDIPDDSDMSSVHTTVTKTPTPVTPSNDAVTPSDAKPSAAAQG</sequence>
<accession>A0A948TIB2</accession>
<protein>
    <submittedName>
        <fullName evidence="4">Uncharacterized protein</fullName>
    </submittedName>
</protein>
<dbReference type="Pfam" id="PF09983">
    <property type="entry name" value="JetD_C"/>
    <property type="match status" value="1"/>
</dbReference>
<feature type="domain" description="Wadjet protein JetD C-terminal" evidence="2">
    <location>
        <begin position="213"/>
        <end position="386"/>
    </location>
</feature>
<dbReference type="InterPro" id="IPR024537">
    <property type="entry name" value="DUF3322"/>
</dbReference>